<name>A3ZS94_9BACT</name>
<comment type="caution">
    <text evidence="1">The sequence shown here is derived from an EMBL/GenBank/DDBJ whole genome shotgun (WGS) entry which is preliminary data.</text>
</comment>
<protein>
    <submittedName>
        <fullName evidence="1">Uncharacterized protein</fullName>
    </submittedName>
</protein>
<accession>A3ZS94</accession>
<evidence type="ECO:0000313" key="1">
    <source>
        <dbReference type="EMBL" id="EAQ80552.1"/>
    </source>
</evidence>
<proteinExistence type="predicted"/>
<dbReference type="EMBL" id="AANZ01000008">
    <property type="protein sequence ID" value="EAQ80552.1"/>
    <property type="molecule type" value="Genomic_DNA"/>
</dbReference>
<sequence>MWNMTMPRSNYVYRSTRVGSGVERTYLGTLADPAVRAVERTSQLVRASRQAEREAVTSALGIIDAVDRVLATIHSEANRTIRNLRKRWKRAKESPIPRPKMKPQNLTYEEYTDLVDDASHGDQQALDQLRQHLRGKPELCHLLGDLNRHVQQHLIDLAADGLTDVRESIAIRLADTQAQLLKEGDSLLEQLLVDQVLSTMLDAACCQLGASQAYEQESIRRRWENRLARAQQRHQTAIASLIELRKMLEPQ</sequence>
<organism evidence="1 2">
    <name type="scientific">Blastopirellula marina DSM 3645</name>
    <dbReference type="NCBI Taxonomy" id="314230"/>
    <lineage>
        <taxon>Bacteria</taxon>
        <taxon>Pseudomonadati</taxon>
        <taxon>Planctomycetota</taxon>
        <taxon>Planctomycetia</taxon>
        <taxon>Pirellulales</taxon>
        <taxon>Pirellulaceae</taxon>
        <taxon>Blastopirellula</taxon>
    </lineage>
</organism>
<gene>
    <name evidence="1" type="ORF">DSM3645_14440</name>
</gene>
<reference evidence="1 2" key="1">
    <citation type="submission" date="2006-02" db="EMBL/GenBank/DDBJ databases">
        <authorList>
            <person name="Amann R."/>
            <person name="Ferriera S."/>
            <person name="Johnson J."/>
            <person name="Kravitz S."/>
            <person name="Halpern A."/>
            <person name="Remington K."/>
            <person name="Beeson K."/>
            <person name="Tran B."/>
            <person name="Rogers Y.-H."/>
            <person name="Friedman R."/>
            <person name="Venter J.C."/>
        </authorList>
    </citation>
    <scope>NUCLEOTIDE SEQUENCE [LARGE SCALE GENOMIC DNA]</scope>
    <source>
        <strain evidence="1 2">DSM 3645</strain>
    </source>
</reference>
<dbReference type="HOGENOM" id="CLU_1105443_0_0_0"/>
<dbReference type="Proteomes" id="UP000004358">
    <property type="component" value="Unassembled WGS sequence"/>
</dbReference>
<evidence type="ECO:0000313" key="2">
    <source>
        <dbReference type="Proteomes" id="UP000004358"/>
    </source>
</evidence>
<dbReference type="AlphaFoldDB" id="A3ZS94"/>